<dbReference type="GO" id="GO:0008270">
    <property type="term" value="F:zinc ion binding"/>
    <property type="evidence" value="ECO:0007669"/>
    <property type="project" value="UniProtKB-KW"/>
</dbReference>
<feature type="compositionally biased region" description="Basic and acidic residues" evidence="5">
    <location>
        <begin position="1013"/>
        <end position="1040"/>
    </location>
</feature>
<keyword evidence="8" id="KW-1185">Reference proteome</keyword>
<feature type="compositionally biased region" description="Acidic residues" evidence="5">
    <location>
        <begin position="252"/>
        <end position="268"/>
    </location>
</feature>
<dbReference type="InterPro" id="IPR000571">
    <property type="entry name" value="Znf_CCCH"/>
</dbReference>
<dbReference type="OrthoDB" id="5987290at2759"/>
<protein>
    <recommendedName>
        <fullName evidence="6">C3H1-type domain-containing protein</fullName>
    </recommendedName>
</protein>
<dbReference type="PANTHER" id="PTHR46582:SF1">
    <property type="entry name" value="ZINC FINGER CCCH DOMAIN-CONTAINING PROTEIN 18"/>
    <property type="match status" value="1"/>
</dbReference>
<evidence type="ECO:0000313" key="8">
    <source>
        <dbReference type="Proteomes" id="UP000275408"/>
    </source>
</evidence>
<reference evidence="7 8" key="1">
    <citation type="journal article" date="2018" name="Sci. Rep.">
        <title>Comparative analysis of the Pocillopora damicornis genome highlights role of immune system in coral evolution.</title>
        <authorList>
            <person name="Cunning R."/>
            <person name="Bay R.A."/>
            <person name="Gillette P."/>
            <person name="Baker A.C."/>
            <person name="Traylor-Knowles N."/>
        </authorList>
    </citation>
    <scope>NUCLEOTIDE SEQUENCE [LARGE SCALE GENOMIC DNA]</scope>
    <source>
        <strain evidence="7">RSMAS</strain>
        <tissue evidence="7">Whole animal</tissue>
    </source>
</reference>
<feature type="compositionally biased region" description="Basic residues" evidence="5">
    <location>
        <begin position="995"/>
        <end position="1012"/>
    </location>
</feature>
<keyword evidence="2 4" id="KW-0863">Zinc-finger</keyword>
<feature type="domain" description="C3H1-type" evidence="6">
    <location>
        <begin position="374"/>
        <end position="400"/>
    </location>
</feature>
<feature type="compositionally biased region" description="Acidic residues" evidence="5">
    <location>
        <begin position="332"/>
        <end position="344"/>
    </location>
</feature>
<dbReference type="STRING" id="46731.A0A3M6TDK7"/>
<feature type="region of interest" description="Disordered" evidence="5">
    <location>
        <begin position="246"/>
        <end position="352"/>
    </location>
</feature>
<name>A0A3M6TDK7_POCDA</name>
<evidence type="ECO:0000259" key="6">
    <source>
        <dbReference type="PROSITE" id="PS50103"/>
    </source>
</evidence>
<feature type="compositionally biased region" description="Basic and acidic residues" evidence="5">
    <location>
        <begin position="273"/>
        <end position="284"/>
    </location>
</feature>
<feature type="compositionally biased region" description="Basic and acidic residues" evidence="5">
    <location>
        <begin position="942"/>
        <end position="965"/>
    </location>
</feature>
<feature type="compositionally biased region" description="Low complexity" evidence="5">
    <location>
        <begin position="910"/>
        <end position="919"/>
    </location>
</feature>
<keyword evidence="3 4" id="KW-0862">Zinc</keyword>
<feature type="compositionally biased region" description="Low complexity" evidence="5">
    <location>
        <begin position="857"/>
        <end position="873"/>
    </location>
</feature>
<dbReference type="Gene3D" id="4.10.1000.10">
    <property type="entry name" value="Zinc finger, CCCH-type"/>
    <property type="match status" value="1"/>
</dbReference>
<dbReference type="EMBL" id="RCHS01003811">
    <property type="protein sequence ID" value="RMX39495.1"/>
    <property type="molecule type" value="Genomic_DNA"/>
</dbReference>
<sequence length="1225" mass="138566">MPDDEILMPGYSCVRRDRQRKAVGRRNANSSQKRLLKGITERHDLKQVIESPTRVTEHSESFIDLCFTNTQRKITESDVIDPGLSDHSLVYCAMKSGRYRAPPKTIQFRSYKNYNRDSFVSELRQVPWHVAVNNHEDIDDCINTWSKLFSEVAESHAPKRTSRIGPMDPERSHVSVQNDDNHRSVLPSSSIEEGSCSVAVEVSDSEGKENVLVEKVQEIALDSSSSVKTEWTTSRASIHLTTSVHNKTGAMFEEEEEGELDYEEDEGEVPGGQEDKNGLRNDVDDGKEEGEVEDDEQDDEGEEGEILSDDDDKVNAEKKPQEQKDSAKNEADGPEEGEVIDDGDSMAPLLTTHAPNNLHSIMYHENSIQSAPVLRTKVCRYFMYGGCTWGNSCRFLHPGHNDKGVVKNSALISLTSTVTLEMQDKNWILSEVEPQFCLLTCQGAYQMLPEPGQYPSPFPKAPAVVPPIHPDAMMIPDQDLSQLGDEVNDNSVQPALEVIPPTKKETAWERGLKRAKEVLNYLLQGYIKKAAQKRKEEDADFKEKRMILGITAEDDEDENDKENTMRRREMMRSRLEKEAIHCEEDDVRYRRGADIVSRWRDKRETSPLQYRDRDRKKKRGFRTPSSSPERDRRNRRRGGEKDKQKEKNKENVKERETEQTRKGTKELEKTSEEKFKKKKDRGKEKETEEEKNDSADKEQTTPALKEQQERTTDEKKNRDEGKKKRTHESSAETEVKTAKDIEKKEETRELDDKDKAKPKALGISSSRLPNDDWIDPWQRTTSPKRQSASSRSSRSRSSSSSSDSSRSSRSRSHSGSESHSTSRSASRSRSRSVSAASSRSRSRSHSGSRSKSRSRSGSRSSGSDRSSSSSSHSPMKEAKTAPNADDDRGAKQASNESSDSESESTKSKSRSPTPVSKSPIKPKASPDKGPRTPPIESSTGRYFKEKRNRYEYGRADRIEKWRETQLRYNNPWDPRRMGGTRPTEDPYRERERGYHSRRGRSPTRRRRSRSPRRRNEDRRRPDELKTRERSSSADSMEHALARPSSPRGTRERGGMRGVSSASSSDSESTDSGSQSEDEQNPPKTRRTAPEQIKQARNVPLTSGNIRYTGHKDIKLTLNKVLMSAILPKVLRTRSEASSSSDKPSAFKKRPRDSPSVPDAPAARKEAVSSSMPSAIKPDKQSADPHVESASSGRGNAANTTSRREELLRELKAVEDAIARKRARIE</sequence>
<dbReference type="InterPro" id="IPR041367">
    <property type="entry name" value="Znf-CCCH_4"/>
</dbReference>
<evidence type="ECO:0000256" key="5">
    <source>
        <dbReference type="SAM" id="MobiDB-lite"/>
    </source>
</evidence>
<feature type="zinc finger region" description="C3H1-type" evidence="4">
    <location>
        <begin position="374"/>
        <end position="400"/>
    </location>
</feature>
<feature type="region of interest" description="Disordered" evidence="5">
    <location>
        <begin position="606"/>
        <end position="1110"/>
    </location>
</feature>
<evidence type="ECO:0000256" key="4">
    <source>
        <dbReference type="PROSITE-ProRule" id="PRU00723"/>
    </source>
</evidence>
<feature type="compositionally biased region" description="Low complexity" evidence="5">
    <location>
        <begin position="787"/>
        <end position="839"/>
    </location>
</feature>
<dbReference type="Proteomes" id="UP000275408">
    <property type="component" value="Unassembled WGS sequence"/>
</dbReference>
<feature type="compositionally biased region" description="Polar residues" evidence="5">
    <location>
        <begin position="1188"/>
        <end position="1200"/>
    </location>
</feature>
<dbReference type="GO" id="GO:0003723">
    <property type="term" value="F:RNA binding"/>
    <property type="evidence" value="ECO:0007669"/>
    <property type="project" value="TreeGrafter"/>
</dbReference>
<gene>
    <name evidence="7" type="ORF">pdam_00015405</name>
</gene>
<proteinExistence type="predicted"/>
<feature type="compositionally biased region" description="Basic and acidic residues" evidence="5">
    <location>
        <begin position="1176"/>
        <end position="1186"/>
    </location>
</feature>
<feature type="compositionally biased region" description="Acidic residues" evidence="5">
    <location>
        <begin position="285"/>
        <end position="312"/>
    </location>
</feature>
<feature type="compositionally biased region" description="Low complexity" evidence="5">
    <location>
        <begin position="1059"/>
        <end position="1074"/>
    </location>
</feature>
<feature type="compositionally biased region" description="Basic and acidic residues" evidence="5">
    <location>
        <begin position="628"/>
        <end position="699"/>
    </location>
</feature>
<dbReference type="InterPro" id="IPR052647">
    <property type="entry name" value="Zinc_finger_CCCH-type"/>
</dbReference>
<feature type="region of interest" description="Disordered" evidence="5">
    <location>
        <begin position="156"/>
        <end position="204"/>
    </location>
</feature>
<evidence type="ECO:0000256" key="3">
    <source>
        <dbReference type="ARBA" id="ARBA00022833"/>
    </source>
</evidence>
<dbReference type="PANTHER" id="PTHR46582">
    <property type="entry name" value="ZINC FINGER CCCH DOMAIN-CONTAINING PROTEIN 18"/>
    <property type="match status" value="1"/>
</dbReference>
<dbReference type="SMART" id="SM00356">
    <property type="entry name" value="ZnF_C3H1"/>
    <property type="match status" value="1"/>
</dbReference>
<feature type="compositionally biased region" description="Basic and acidic residues" evidence="5">
    <location>
        <begin position="168"/>
        <end position="183"/>
    </location>
</feature>
<feature type="region of interest" description="Disordered" evidence="5">
    <location>
        <begin position="1131"/>
        <end position="1204"/>
    </location>
</feature>
<dbReference type="PROSITE" id="PS50103">
    <property type="entry name" value="ZF_C3H1"/>
    <property type="match status" value="1"/>
</dbReference>
<dbReference type="SUPFAM" id="SSF90229">
    <property type="entry name" value="CCCH zinc finger"/>
    <property type="match status" value="1"/>
</dbReference>
<accession>A0A3M6TDK7</accession>
<dbReference type="InterPro" id="IPR036691">
    <property type="entry name" value="Endo/exonu/phosph_ase_sf"/>
</dbReference>
<evidence type="ECO:0000313" key="7">
    <source>
        <dbReference type="EMBL" id="RMX39495.1"/>
    </source>
</evidence>
<dbReference type="InterPro" id="IPR036855">
    <property type="entry name" value="Znf_CCCH_sf"/>
</dbReference>
<comment type="caution">
    <text evidence="7">The sequence shown here is derived from an EMBL/GenBank/DDBJ whole genome shotgun (WGS) entry which is preliminary data.</text>
</comment>
<feature type="compositionally biased region" description="Basic and acidic residues" evidence="5">
    <location>
        <begin position="706"/>
        <end position="757"/>
    </location>
</feature>
<dbReference type="GO" id="GO:0071011">
    <property type="term" value="C:precatalytic spliceosome"/>
    <property type="evidence" value="ECO:0007669"/>
    <property type="project" value="TreeGrafter"/>
</dbReference>
<dbReference type="AlphaFoldDB" id="A0A3M6TDK7"/>
<evidence type="ECO:0000256" key="2">
    <source>
        <dbReference type="ARBA" id="ARBA00022771"/>
    </source>
</evidence>
<evidence type="ECO:0000256" key="1">
    <source>
        <dbReference type="ARBA" id="ARBA00022723"/>
    </source>
</evidence>
<feature type="compositionally biased region" description="Basic residues" evidence="5">
    <location>
        <begin position="840"/>
        <end position="856"/>
    </location>
</feature>
<dbReference type="Gene3D" id="3.60.10.10">
    <property type="entry name" value="Endonuclease/exonuclease/phosphatase"/>
    <property type="match status" value="1"/>
</dbReference>
<feature type="compositionally biased region" description="Basic and acidic residues" evidence="5">
    <location>
        <begin position="874"/>
        <end position="890"/>
    </location>
</feature>
<feature type="compositionally biased region" description="Basic and acidic residues" evidence="5">
    <location>
        <begin position="982"/>
        <end position="994"/>
    </location>
</feature>
<organism evidence="7 8">
    <name type="scientific">Pocillopora damicornis</name>
    <name type="common">Cauliflower coral</name>
    <name type="synonym">Millepora damicornis</name>
    <dbReference type="NCBI Taxonomy" id="46731"/>
    <lineage>
        <taxon>Eukaryota</taxon>
        <taxon>Metazoa</taxon>
        <taxon>Cnidaria</taxon>
        <taxon>Anthozoa</taxon>
        <taxon>Hexacorallia</taxon>
        <taxon>Scleractinia</taxon>
        <taxon>Astrocoeniina</taxon>
        <taxon>Pocilloporidae</taxon>
        <taxon>Pocillopora</taxon>
    </lineage>
</organism>
<feature type="compositionally biased region" description="Basic and acidic residues" evidence="5">
    <location>
        <begin position="313"/>
        <end position="331"/>
    </location>
</feature>
<keyword evidence="1 4" id="KW-0479">Metal-binding</keyword>
<dbReference type="Pfam" id="PF18044">
    <property type="entry name" value="zf-CCCH_4"/>
    <property type="match status" value="1"/>
</dbReference>